<reference evidence="1 2" key="1">
    <citation type="submission" date="2023-01" db="EMBL/GenBank/DDBJ databases">
        <authorList>
            <person name="Kreplak J."/>
        </authorList>
    </citation>
    <scope>NUCLEOTIDE SEQUENCE [LARGE SCALE GENOMIC DNA]</scope>
</reference>
<protein>
    <submittedName>
        <fullName evidence="1">Uncharacterized protein</fullName>
    </submittedName>
</protein>
<accession>A0AAV0YVT8</accession>
<evidence type="ECO:0000313" key="1">
    <source>
        <dbReference type="EMBL" id="CAI8588107.1"/>
    </source>
</evidence>
<dbReference type="Proteomes" id="UP001157006">
    <property type="component" value="Chromosome 1L"/>
</dbReference>
<proteinExistence type="predicted"/>
<dbReference type="EMBL" id="OX451736">
    <property type="protein sequence ID" value="CAI8588107.1"/>
    <property type="molecule type" value="Genomic_DNA"/>
</dbReference>
<organism evidence="1 2">
    <name type="scientific">Vicia faba</name>
    <name type="common">Broad bean</name>
    <name type="synonym">Faba vulgaris</name>
    <dbReference type="NCBI Taxonomy" id="3906"/>
    <lineage>
        <taxon>Eukaryota</taxon>
        <taxon>Viridiplantae</taxon>
        <taxon>Streptophyta</taxon>
        <taxon>Embryophyta</taxon>
        <taxon>Tracheophyta</taxon>
        <taxon>Spermatophyta</taxon>
        <taxon>Magnoliopsida</taxon>
        <taxon>eudicotyledons</taxon>
        <taxon>Gunneridae</taxon>
        <taxon>Pentapetalae</taxon>
        <taxon>rosids</taxon>
        <taxon>fabids</taxon>
        <taxon>Fabales</taxon>
        <taxon>Fabaceae</taxon>
        <taxon>Papilionoideae</taxon>
        <taxon>50 kb inversion clade</taxon>
        <taxon>NPAAA clade</taxon>
        <taxon>Hologalegina</taxon>
        <taxon>IRL clade</taxon>
        <taxon>Fabeae</taxon>
        <taxon>Vicia</taxon>
    </lineage>
</organism>
<name>A0AAV0YVT8_VICFA</name>
<evidence type="ECO:0000313" key="2">
    <source>
        <dbReference type="Proteomes" id="UP001157006"/>
    </source>
</evidence>
<sequence length="116" mass="13495">MCKLKRLMLILKEINRDGYNNIYEADLQAAINLEESQEALKKDPLNNELIVKEAQDRSNYSQTHKAYCQFLAQKAKIQWLKAGSKMENRRKVNSDAPARPEAILRHIWAPTKQKQV</sequence>
<dbReference type="AlphaFoldDB" id="A0AAV0YVT8"/>
<keyword evidence="2" id="KW-1185">Reference proteome</keyword>
<gene>
    <name evidence="1" type="ORF">VFH_I331800</name>
</gene>